<evidence type="ECO:0000313" key="2">
    <source>
        <dbReference type="EMBL" id="AOW07846.1"/>
    </source>
</evidence>
<feature type="compositionally biased region" description="Low complexity" evidence="1">
    <location>
        <begin position="225"/>
        <end position="236"/>
    </location>
</feature>
<dbReference type="AlphaFoldDB" id="A0A1D8NQD7"/>
<name>A0A1D8NQD7_YARLL</name>
<sequence length="1131" mass="124817">MTTVTTSLRDSGVFRIHGHSSHTSTTTSTPHSTTNGVSLAELAALDHKTWLYEDTTLKLRYRLRKAALRNVDAQKRYYDTIANHRKLCDSQVQNESREFYELYKRIMAHAAEPRPSVNPEPELSGTQEIEVWTQIQRLKGDNGVQKAADLLRTRNSTARHVYVTLAALHKVDTDMAYLAAVCNAACQHKEGQELTTQTRSLQQPQHKPTHRQNKSLHASTPRSYTTATNNTNTTSASTTLPTSTFITQALAFLNNNYNTCNFSKLETLILQIFQASHLSVVDAATTILRHLGQFSYLCSEWLQFTNSLCALDKSHLHTIAEYYFSVYVKDMLVNPEQYGMCHDFYISPAQRSQMSCIHAKLVDLSHDPSTRATNAIFGKFASGTPQHLDYRTHHNPSYVVLSPGELKSLGISCPRNFTTWHVFNIDPHTVAFTYFSPLHQLIRNYDTSSEDVSVLLAQASAKELSQGNWNQAQEFHDASITSGDIVALHCALEVQLDQYTTECERLETEVCLYNRSIERFRDKTSQLVKAMGTLRNKVWYVTQVRNSEVYVRASCVAQKLADPNSTPSLGPAAAMGSLGGLDSKFRRPSSVVSTASRESFFKRLSLGYNKRRQRQSIVSLPSEITMFAPPSFAGPNKLSDRESDATRRWLEEQRKQNLCQGEERLHRFYCEVDDLCQRLIAELAAGGSPLFPEKRTPQCSEDLHLFLVSIVYSDLGSGWFSGSETDQWLSSDLVKACLSVKHAPPRALRHRSSILSIGTVASTAAATSCEHLGTPQKTCSSPTESYFSMRPNAQGGAFRLTLPPSAATSASSAPITPVKVNSSNGTAGAGAQNMVSATATPSPLPPTFKLTLPNTPSAAVEARLPDGIPISIPSCITPVISGAICSNTLSAPFPYDRAYSEILSKFSTVTSPHAKMQCLYELETLVVAALTAGTRSDPGADAIVEELQSLFRSDLRPKTLFRDLQMIAAFAPLDNLDLSYSGKMFWDVVLAALSIKHEAVECIVEAANEIFQSTSSDVSRTQSSFNGSSPLAGFGMKECGELWTIAAKEGNSVAQRELGIMQLSHPGEVNLCVMPLTRLNELFEDMPNCSTSDLDKLDPTRMAIVRHWMRCAAKAGDNIAREYLAQGGGWL</sequence>
<feature type="compositionally biased region" description="Polar residues" evidence="1">
    <location>
        <begin position="215"/>
        <end position="224"/>
    </location>
</feature>
<protein>
    <submittedName>
        <fullName evidence="2">Uncharacterized protein</fullName>
    </submittedName>
</protein>
<organism evidence="2 3">
    <name type="scientific">Yarrowia lipolytica</name>
    <name type="common">Candida lipolytica</name>
    <dbReference type="NCBI Taxonomy" id="4952"/>
    <lineage>
        <taxon>Eukaryota</taxon>
        <taxon>Fungi</taxon>
        <taxon>Dikarya</taxon>
        <taxon>Ascomycota</taxon>
        <taxon>Saccharomycotina</taxon>
        <taxon>Dipodascomycetes</taxon>
        <taxon>Dipodascales</taxon>
        <taxon>Dipodascales incertae sedis</taxon>
        <taxon>Yarrowia</taxon>
    </lineage>
</organism>
<dbReference type="PANTHER" id="PTHR42064">
    <property type="entry name" value="YALI0F28677P"/>
    <property type="match status" value="1"/>
</dbReference>
<dbReference type="RefSeq" id="XP_506001.3">
    <property type="nucleotide sequence ID" value="XM_506001.3"/>
</dbReference>
<proteinExistence type="predicted"/>
<dbReference type="KEGG" id="yli:2907681"/>
<evidence type="ECO:0000256" key="1">
    <source>
        <dbReference type="SAM" id="MobiDB-lite"/>
    </source>
</evidence>
<feature type="region of interest" description="Disordered" evidence="1">
    <location>
        <begin position="195"/>
        <end position="236"/>
    </location>
</feature>
<reference evidence="2 3" key="1">
    <citation type="journal article" date="2016" name="PLoS ONE">
        <title>Sequence Assembly of Yarrowia lipolytica Strain W29/CLIB89 Shows Transposable Element Diversity.</title>
        <authorList>
            <person name="Magnan C."/>
            <person name="Yu J."/>
            <person name="Chang I."/>
            <person name="Jahn E."/>
            <person name="Kanomata Y."/>
            <person name="Wu J."/>
            <person name="Zeller M."/>
            <person name="Oakes M."/>
            <person name="Baldi P."/>
            <person name="Sandmeyer S."/>
        </authorList>
    </citation>
    <scope>NUCLEOTIDE SEQUENCE [LARGE SCALE GENOMIC DNA]</scope>
    <source>
        <strain evidence="3">CLIB89(W29)</strain>
    </source>
</reference>
<feature type="compositionally biased region" description="Polar residues" evidence="1">
    <location>
        <begin position="195"/>
        <end position="206"/>
    </location>
</feature>
<dbReference type="VEuPathDB" id="FungiDB:YALI1_F36492g"/>
<dbReference type="VEuPathDB" id="FungiDB:YALI0_F28677g"/>
<dbReference type="eggNOG" id="ENOG502QVDP">
    <property type="taxonomic scope" value="Eukaryota"/>
</dbReference>
<dbReference type="GeneID" id="2907681"/>
<gene>
    <name evidence="2" type="ORF">YALI1_F36492g</name>
</gene>
<accession>A0A1D8NQD7</accession>
<evidence type="ECO:0000313" key="3">
    <source>
        <dbReference type="Proteomes" id="UP000182444"/>
    </source>
</evidence>
<dbReference type="Proteomes" id="UP000182444">
    <property type="component" value="Chromosome 1F"/>
</dbReference>
<dbReference type="PANTHER" id="PTHR42064:SF1">
    <property type="entry name" value="YALI0F28677P"/>
    <property type="match status" value="1"/>
</dbReference>
<dbReference type="EMBL" id="CP017558">
    <property type="protein sequence ID" value="AOW07846.1"/>
    <property type="molecule type" value="Genomic_DNA"/>
</dbReference>